<keyword evidence="4" id="KW-0285">Flavoprotein</keyword>
<evidence type="ECO:0000259" key="7">
    <source>
        <dbReference type="Pfam" id="PF07992"/>
    </source>
</evidence>
<dbReference type="SUPFAM" id="SSF51905">
    <property type="entry name" value="FAD/NAD(P)-binding domain"/>
    <property type="match status" value="1"/>
</dbReference>
<dbReference type="Proteomes" id="UP001497497">
    <property type="component" value="Unassembled WGS sequence"/>
</dbReference>
<feature type="domain" description="NADH-rubredoxin oxidoreductase C-terminal" evidence="8">
    <location>
        <begin position="428"/>
        <end position="475"/>
    </location>
</feature>
<dbReference type="Gene3D" id="3.30.390.30">
    <property type="match status" value="1"/>
</dbReference>
<dbReference type="GO" id="GO:0016491">
    <property type="term" value="F:oxidoreductase activity"/>
    <property type="evidence" value="ECO:0007669"/>
    <property type="project" value="UniProtKB-KW"/>
</dbReference>
<dbReference type="PANTHER" id="PTHR43429:SF2">
    <property type="entry name" value="PYRIDINE NUCLEOTIDE-DISULFIDE OXIDOREDUCTASE DOMAIN-CONTAINING PROTEIN 1"/>
    <property type="match status" value="1"/>
</dbReference>
<keyword evidence="10" id="KW-1185">Reference proteome</keyword>
<protein>
    <recommendedName>
        <fullName evidence="3">Pyridine nucleotide-disulfide oxidoreductase domain-containing protein 1</fullName>
    </recommendedName>
</protein>
<accession>A0AAV2H8T0</accession>
<dbReference type="InterPro" id="IPR016156">
    <property type="entry name" value="FAD/NAD-linked_Rdtase_dimer_sf"/>
</dbReference>
<evidence type="ECO:0000256" key="2">
    <source>
        <dbReference type="ARBA" id="ARBA00008147"/>
    </source>
</evidence>
<name>A0AAV2H8T0_LYMST</name>
<comment type="cofactor">
    <cofactor evidence="1">
        <name>FAD</name>
        <dbReference type="ChEBI" id="CHEBI:57692"/>
    </cofactor>
</comment>
<keyword evidence="5" id="KW-0274">FAD</keyword>
<comment type="caution">
    <text evidence="9">The sequence shown here is derived from an EMBL/GenBank/DDBJ whole genome shotgun (WGS) entry which is preliminary data.</text>
</comment>
<evidence type="ECO:0000313" key="9">
    <source>
        <dbReference type="EMBL" id="CAL1528894.1"/>
    </source>
</evidence>
<evidence type="ECO:0000256" key="5">
    <source>
        <dbReference type="ARBA" id="ARBA00022827"/>
    </source>
</evidence>
<dbReference type="PRINTS" id="PR00368">
    <property type="entry name" value="FADPNR"/>
</dbReference>
<dbReference type="Gene3D" id="3.50.50.60">
    <property type="entry name" value="FAD/NAD(P)-binding domain"/>
    <property type="match status" value="2"/>
</dbReference>
<dbReference type="AlphaFoldDB" id="A0AAV2H8T0"/>
<feature type="domain" description="FAD/NAD(P)-binding" evidence="7">
    <location>
        <begin position="270"/>
        <end position="372"/>
    </location>
</feature>
<dbReference type="PANTHER" id="PTHR43429">
    <property type="entry name" value="PYRIDINE NUCLEOTIDE-DISULFIDE OXIDOREDUCTASE DOMAIN-CONTAINING"/>
    <property type="match status" value="1"/>
</dbReference>
<dbReference type="SUPFAM" id="SSF51735">
    <property type="entry name" value="NAD(P)-binding Rossmann-fold domains"/>
    <property type="match status" value="1"/>
</dbReference>
<dbReference type="InterPro" id="IPR036188">
    <property type="entry name" value="FAD/NAD-bd_sf"/>
</dbReference>
<dbReference type="Pfam" id="PF07992">
    <property type="entry name" value="Pyr_redox_2"/>
    <property type="match status" value="2"/>
</dbReference>
<proteinExistence type="inferred from homology"/>
<reference evidence="9 10" key="1">
    <citation type="submission" date="2024-04" db="EMBL/GenBank/DDBJ databases">
        <authorList>
            <consortium name="Genoscope - CEA"/>
            <person name="William W."/>
        </authorList>
    </citation>
    <scope>NUCLEOTIDE SEQUENCE [LARGE SCALE GENOMIC DNA]</scope>
</reference>
<evidence type="ECO:0000259" key="8">
    <source>
        <dbReference type="Pfam" id="PF18267"/>
    </source>
</evidence>
<evidence type="ECO:0000256" key="6">
    <source>
        <dbReference type="ARBA" id="ARBA00023002"/>
    </source>
</evidence>
<sequence>MSEKTRYVVIGGGIAGVTAAETLSVITENATITLFSASPLIKTVSNLIQLTQTLETFDVEEQSFTGLKELNNPVQVIHTTVTSLCAKDKQLFTADGKVIEYDKLCICTGGKPKLISQDNPFVIGIRDTESVQTFQQRVKSANRIIIVGNGGIATELVHELEGCEVIWAIKDKSIAHTFVDPGAGEFFMEYVNKVKDNTQEGVSKRLKYTTEETNRKSPVQSNVMGSALGPDWATRLQIHGPQEVSHRVHIEHQVEVQKMISPEQFQQLSMTQTVLDGSVVESSTWPVYVQLTNGKVYGCDLVVSATGVEPFTDLFLPGNDFDVAADGGLKVNSKMETSEPHVYAAGDVCTACWEYSPLWLQMRLWTQARQMGCYAAKCMVAAAKGEEISMDFCFELFAHATTFFKFKAINFFLLLVILLGRFNGQGLQNDYEVLLRVTKGKEYVKAILQNGRLVGAILIGETDLEETFENLILNGMDLTPFKENLLEPGIDVDDFFD</sequence>
<evidence type="ECO:0000313" key="10">
    <source>
        <dbReference type="Proteomes" id="UP001497497"/>
    </source>
</evidence>
<dbReference type="InterPro" id="IPR023753">
    <property type="entry name" value="FAD/NAD-binding_dom"/>
</dbReference>
<evidence type="ECO:0000256" key="3">
    <source>
        <dbReference type="ARBA" id="ARBA00018240"/>
    </source>
</evidence>
<dbReference type="Pfam" id="PF18267">
    <property type="entry name" value="Rubredoxin_C"/>
    <property type="match status" value="1"/>
</dbReference>
<comment type="similarity">
    <text evidence="2">Belongs to the class-I pyridine nucleotide-disulfide oxidoreductase family. PYROXD1 subfamily.</text>
</comment>
<dbReference type="InterPro" id="IPR050260">
    <property type="entry name" value="FAD-bd_OxRdtase"/>
</dbReference>
<evidence type="ECO:0000256" key="1">
    <source>
        <dbReference type="ARBA" id="ARBA00001974"/>
    </source>
</evidence>
<keyword evidence="6" id="KW-0560">Oxidoreductase</keyword>
<dbReference type="InterPro" id="IPR036291">
    <property type="entry name" value="NAD(P)-bd_dom_sf"/>
</dbReference>
<dbReference type="EMBL" id="CAXITT010000040">
    <property type="protein sequence ID" value="CAL1528894.1"/>
    <property type="molecule type" value="Genomic_DNA"/>
</dbReference>
<gene>
    <name evidence="9" type="ORF">GSLYS_00003064001</name>
</gene>
<feature type="domain" description="FAD/NAD(P)-binding" evidence="7">
    <location>
        <begin position="6"/>
        <end position="193"/>
    </location>
</feature>
<dbReference type="InterPro" id="IPR041575">
    <property type="entry name" value="Rubredoxin_C"/>
</dbReference>
<organism evidence="9 10">
    <name type="scientific">Lymnaea stagnalis</name>
    <name type="common">Great pond snail</name>
    <name type="synonym">Helix stagnalis</name>
    <dbReference type="NCBI Taxonomy" id="6523"/>
    <lineage>
        <taxon>Eukaryota</taxon>
        <taxon>Metazoa</taxon>
        <taxon>Spiralia</taxon>
        <taxon>Lophotrochozoa</taxon>
        <taxon>Mollusca</taxon>
        <taxon>Gastropoda</taxon>
        <taxon>Heterobranchia</taxon>
        <taxon>Euthyneura</taxon>
        <taxon>Panpulmonata</taxon>
        <taxon>Hygrophila</taxon>
        <taxon>Lymnaeoidea</taxon>
        <taxon>Lymnaeidae</taxon>
        <taxon>Lymnaea</taxon>
    </lineage>
</organism>
<evidence type="ECO:0000256" key="4">
    <source>
        <dbReference type="ARBA" id="ARBA00022630"/>
    </source>
</evidence>